<feature type="domain" description="C2 NT-type" evidence="3">
    <location>
        <begin position="7"/>
        <end position="146"/>
    </location>
</feature>
<comment type="caution">
    <text evidence="4">The sequence shown here is derived from an EMBL/GenBank/DDBJ whole genome shotgun (WGS) entry which is preliminary data.</text>
</comment>
<feature type="coiled-coil region" evidence="1">
    <location>
        <begin position="802"/>
        <end position="829"/>
    </location>
</feature>
<protein>
    <recommendedName>
        <fullName evidence="3">C2 NT-type domain-containing protein</fullName>
    </recommendedName>
</protein>
<feature type="region of interest" description="Disordered" evidence="2">
    <location>
        <begin position="1576"/>
        <end position="1608"/>
    </location>
</feature>
<keyword evidence="1" id="KW-0175">Coiled coil</keyword>
<proteinExistence type="predicted"/>
<feature type="coiled-coil region" evidence="1">
    <location>
        <begin position="1099"/>
        <end position="1231"/>
    </location>
</feature>
<evidence type="ECO:0000313" key="4">
    <source>
        <dbReference type="EMBL" id="GLI62410.1"/>
    </source>
</evidence>
<feature type="coiled-coil region" evidence="1">
    <location>
        <begin position="1359"/>
        <end position="1424"/>
    </location>
</feature>
<dbReference type="Proteomes" id="UP001165090">
    <property type="component" value="Unassembled WGS sequence"/>
</dbReference>
<name>A0ABQ5RXV9_9CHLO</name>
<evidence type="ECO:0000259" key="3">
    <source>
        <dbReference type="PROSITE" id="PS51840"/>
    </source>
</evidence>
<evidence type="ECO:0000313" key="5">
    <source>
        <dbReference type="Proteomes" id="UP001165090"/>
    </source>
</evidence>
<feature type="coiled-coil region" evidence="1">
    <location>
        <begin position="1661"/>
        <end position="1744"/>
    </location>
</feature>
<feature type="coiled-coil region" evidence="1">
    <location>
        <begin position="725"/>
        <end position="759"/>
    </location>
</feature>
<organism evidence="4 5">
    <name type="scientific">Volvox africanus</name>
    <dbReference type="NCBI Taxonomy" id="51714"/>
    <lineage>
        <taxon>Eukaryota</taxon>
        <taxon>Viridiplantae</taxon>
        <taxon>Chlorophyta</taxon>
        <taxon>core chlorophytes</taxon>
        <taxon>Chlorophyceae</taxon>
        <taxon>CS clade</taxon>
        <taxon>Chlamydomonadales</taxon>
        <taxon>Volvocaceae</taxon>
        <taxon>Volvox</taxon>
    </lineage>
</organism>
<feature type="region of interest" description="Disordered" evidence="2">
    <location>
        <begin position="419"/>
        <end position="511"/>
    </location>
</feature>
<dbReference type="EMBL" id="BSDZ01000013">
    <property type="protein sequence ID" value="GLI62410.1"/>
    <property type="molecule type" value="Genomic_DNA"/>
</dbReference>
<feature type="region of interest" description="Disordered" evidence="2">
    <location>
        <begin position="1848"/>
        <end position="1868"/>
    </location>
</feature>
<feature type="compositionally biased region" description="Low complexity" evidence="2">
    <location>
        <begin position="350"/>
        <end position="369"/>
    </location>
</feature>
<reference evidence="4 5" key="1">
    <citation type="journal article" date="2023" name="IScience">
        <title>Expanded male sex-determining region conserved during the evolution of homothallism in the green alga Volvox.</title>
        <authorList>
            <person name="Yamamoto K."/>
            <person name="Matsuzaki R."/>
            <person name="Mahakham W."/>
            <person name="Heman W."/>
            <person name="Sekimoto H."/>
            <person name="Kawachi M."/>
            <person name="Minakuchi Y."/>
            <person name="Toyoda A."/>
            <person name="Nozaki H."/>
        </authorList>
    </citation>
    <scope>NUCLEOTIDE SEQUENCE [LARGE SCALE GENOMIC DNA]</scope>
    <source>
        <strain evidence="4 5">NIES-4468</strain>
    </source>
</reference>
<dbReference type="Gene3D" id="1.10.287.1490">
    <property type="match status" value="1"/>
</dbReference>
<feature type="region of interest" description="Disordered" evidence="2">
    <location>
        <begin position="1291"/>
        <end position="1354"/>
    </location>
</feature>
<feature type="region of interest" description="Disordered" evidence="2">
    <location>
        <begin position="149"/>
        <end position="395"/>
    </location>
</feature>
<sequence length="2134" mass="230829">MFGKILRAGKGGYGVKYKIDLQVVQLENLPTSIRKCRVVWARSAKLQMTDIKDARGSVASFKQTLTQVTTIYRDKAGKYEPKEYELKVQVPGKGSTESPVTVGKAVLDMAKYCKDETTTQSAMVPIAFKIGASITGYLKLSITTIFIGDSNEDGGTDVSGLTGLTSDHGSMREQDLEGFGDEEHVKFSKKARGRKREEASTSATGSSGRSSGNNKAEGPWRHKPLPPTAEEDDSDLEDKQEAEPALTTVKSSRRNPSAPRAPEIEEAEEPNDNPFAKKVSKPTVRKVPAKVWEDDEDVSPLNSDVSDSEPPKPTARPKKVEEPAQSLDELKASLFSTKKTAGSAVTGVTGASPAAAVSSSKGGSSKASKIPPPPLPIEDEDDESQRDDLFSAKPKGGLVAASNKMKAAAATAIPANAATTNAAAATAAASKQPKTRVATPPPPEDDDDEDEDLPPPSTAAQYIGPTQKPRSKAVESSEAAVAKGSSSLTRAGSKQDPSKGGSGSELEQLRKQVAQLEKQLLDEQVAKDDLNKKMQKYADKIADLEDQLAEGALMELYAQMKEMEEKHQAQIKDMEAKYQTEIKELMERHLTEVAELDEQHQAEVTQLQLAASESGRRRGGPSVEEIERLKAELAEQDALFETRAKKLAAEQAAANAAREVAETKLAAANKMIDDSLLAATKHQQENKALREEVARLKRQVEDISMWDTGVAAAAATAAVNNGRRDSAAEVELEELRERVEELEEENTRLQKLNEVAQGTAASMLSDIRAVHPDAQGGRDFWSRTDSAFGKLVIEVRCLCDAYTHQSSELRSVQERLTELSQQAAAASTRTSASGELGAFDGGFAVSGLNTSGKVKPHELLSRVQQLTAERDSLQDKLANQRQAQSDLVTAQARLTAIQADFAATQNELATAQANLAATQADLEAAESDLVAARKLVEELRQQVDTLTFEKEAVERFKVATIADLRRQNDELRSSLRSLSSLGPSPRIEGEEDLLPAATPHTAPELRAAFATLATSRAASAAGDSVIEGNWHEFEYLVAQLKADRTDLRRQVEQLKADKAVLGKQVEDLRSAGGALQVPAATASVVDMPGLPRQPSRRHAEDLELECSNLRSEITRLQAQLAELSEADAIIKEWSDYADGLVADKTRLEQQVQELTQRQDSGSLSHDLRTADTERRIADWQRRAGEAERRATELERQVTALQQRAADAASRAEGLELQLREAERRVEDAESRASAPDSASIMATAAAASVAASPLGTPRQLVDTTEVLELRRQIARLEASLSALRMQLIETRSQPVSAREDAPLTARSQGDPSDRSTSQGVLKIAAGAHSVEDDAGNDATSRDGRSTGSGHDDRGWHEELEQLRARNASLEATVAGLQASLEVATLQAAQGSNSEISVREAKDQIQELQNRLSLVLQEKAELDSTVVLLWAELERAPLVSHESGVLVPADSAAEGASVSYQKAAAAVRTAAEDVVAAAASPDIVEDVAAAGLQQELEALEEEVEKLRRERSELRAQVKELLLELRRLEDAKEEAEHVASRLSSEMEELAEALDASNSENERLSLEVLTLRDQLEQLEGGQAAGSASGSRSQRSSEKSCGSGSDSDDSALLQRASLRQVDAERRELTAVRAAARDLIRQVVAGGQNQGGTEEDHDPSSGLSDGEDLAHALQSLRAQIAELQRQNRTLQQATPRRSSLNAASAAATVAAEAQLAEATARIDELQALLEDAEIENQHLTEQLEECLTGGRKGPDSVGSAAEECQSSYGGSAAAGATGASNPYSYGHANTLTLSAFEQRLAMVESQRDELSANLAESSLTNRRLEAEVAALQHELTAVRQQLDAGTSGALERTSLQVSTRGRASRAASDAEDKKRFDELQAANRKLEAVCHDLEEKAHVAQEQVQTLETELEAAKEKIRSLEAAAATLQKRMEDEAAGAGGRQSKEKVADLEARVSRLEREKRTLEEQLEEEWATRKQLEKSLKNMLDRAGDDEAAETVAAFEVKYNRLKERYKMLEESSQEELDELQDQLTEALSQVGDLQRQVKQLQSQAAQTRSAGAAGGAANVEELRNLRSENERLVQQLVSKTMELAELSESEITIKRELMRLQEVNRKLAQKATTLEAQAAVAQAGKPVKGKK</sequence>
<feature type="compositionally biased region" description="Low complexity" evidence="2">
    <location>
        <begin position="200"/>
        <end position="211"/>
    </location>
</feature>
<feature type="coiled-coil region" evidence="1">
    <location>
        <begin position="1871"/>
        <end position="1970"/>
    </location>
</feature>
<feature type="coiled-coil region" evidence="1">
    <location>
        <begin position="1994"/>
        <end position="2120"/>
    </location>
</feature>
<accession>A0ABQ5RXV9</accession>
<dbReference type="Pfam" id="PF10358">
    <property type="entry name" value="NT-C2"/>
    <property type="match status" value="1"/>
</dbReference>
<feature type="coiled-coil region" evidence="1">
    <location>
        <begin position="1788"/>
        <end position="1836"/>
    </location>
</feature>
<feature type="coiled-coil region" evidence="1">
    <location>
        <begin position="1037"/>
        <end position="1071"/>
    </location>
</feature>
<feature type="region of interest" description="Disordered" evidence="2">
    <location>
        <begin position="1639"/>
        <end position="1661"/>
    </location>
</feature>
<dbReference type="PROSITE" id="PS51840">
    <property type="entry name" value="C2_NT"/>
    <property type="match status" value="1"/>
</dbReference>
<feature type="compositionally biased region" description="Polar residues" evidence="2">
    <location>
        <begin position="1305"/>
        <end position="1319"/>
    </location>
</feature>
<feature type="coiled-coil region" evidence="1">
    <location>
        <begin position="672"/>
        <end position="699"/>
    </location>
</feature>
<feature type="compositionally biased region" description="Acidic residues" evidence="2">
    <location>
        <begin position="443"/>
        <end position="453"/>
    </location>
</feature>
<dbReference type="SUPFAM" id="SSF57997">
    <property type="entry name" value="Tropomyosin"/>
    <property type="match status" value="1"/>
</dbReference>
<feature type="compositionally biased region" description="Low complexity" evidence="2">
    <location>
        <begin position="419"/>
        <end position="431"/>
    </location>
</feature>
<dbReference type="InterPro" id="IPR019448">
    <property type="entry name" value="NT-C2"/>
</dbReference>
<evidence type="ECO:0000256" key="1">
    <source>
        <dbReference type="SAM" id="Coils"/>
    </source>
</evidence>
<feature type="compositionally biased region" description="Basic residues" evidence="2">
    <location>
        <begin position="278"/>
        <end position="288"/>
    </location>
</feature>
<feature type="compositionally biased region" description="Low complexity" evidence="2">
    <location>
        <begin position="474"/>
        <end position="487"/>
    </location>
</feature>
<keyword evidence="5" id="KW-1185">Reference proteome</keyword>
<dbReference type="PANTHER" id="PTHR23159:SF31">
    <property type="entry name" value="CENTROSOME-ASSOCIATED PROTEIN CEP250 ISOFORM X1"/>
    <property type="match status" value="1"/>
</dbReference>
<feature type="compositionally biased region" description="Basic and acidic residues" evidence="2">
    <location>
        <begin position="169"/>
        <end position="186"/>
    </location>
</feature>
<feature type="compositionally biased region" description="Basic and acidic residues" evidence="2">
    <location>
        <begin position="1339"/>
        <end position="1354"/>
    </location>
</feature>
<feature type="coiled-coil region" evidence="1">
    <location>
        <begin position="863"/>
        <end position="981"/>
    </location>
</feature>
<gene>
    <name evidence="4" type="ORF">VaNZ11_005030</name>
</gene>
<dbReference type="PANTHER" id="PTHR23159">
    <property type="entry name" value="CENTROSOMAL PROTEIN 2"/>
    <property type="match status" value="1"/>
</dbReference>
<evidence type="ECO:0000256" key="2">
    <source>
        <dbReference type="SAM" id="MobiDB-lite"/>
    </source>
</evidence>